<dbReference type="RefSeq" id="XP_002547352.1">
    <property type="nucleotide sequence ID" value="XM_002547306.1"/>
</dbReference>
<dbReference type="HOGENOM" id="CLU_052827_0_1_1"/>
<dbReference type="InterPro" id="IPR029069">
    <property type="entry name" value="HotDog_dom_sf"/>
</dbReference>
<dbReference type="KEGG" id="ctp:CTRG_01659"/>
<proteinExistence type="predicted"/>
<evidence type="ECO:0000259" key="1">
    <source>
        <dbReference type="Pfam" id="PF03061"/>
    </source>
</evidence>
<protein>
    <recommendedName>
        <fullName evidence="1">Thioesterase domain-containing protein</fullName>
    </recommendedName>
</protein>
<keyword evidence="3" id="KW-1185">Reference proteome</keyword>
<feature type="domain" description="Thioesterase" evidence="1">
    <location>
        <begin position="190"/>
        <end position="254"/>
    </location>
</feature>
<sequence length="292" mass="33298">MVLEKFCKKKKKLKEKYSQMASRRKSCNGLQFFFFPFLSVTTLYRTLESTSHSHNPPSSTPHKQDDQFPMFKSIFRKTVPLVAFGVGLTAFPKDWRKGQFGDKKLLVINDSVLQQIESSDIYKELSANTNLRMYNSSHKFPDQHHKNYVNTGLLFGPDLMEIDPVVFIDENVGELTSFYHLGDKLISQDGQIHNGVVSTILDEGLCSAGFPLLPSKKGVTAKLSIDFKNQAPPQSTVVLHAKVKEHKGRKVVIEGYLETLPVNKSEKPLLIAESRCVLVEPKWFKYFRWLQV</sequence>
<dbReference type="eggNOG" id="KOG4781">
    <property type="taxonomic scope" value="Eukaryota"/>
</dbReference>
<dbReference type="GO" id="GO:0005743">
    <property type="term" value="C:mitochondrial inner membrane"/>
    <property type="evidence" value="ECO:0007669"/>
    <property type="project" value="EnsemblFungi"/>
</dbReference>
<dbReference type="Pfam" id="PF03061">
    <property type="entry name" value="4HBT"/>
    <property type="match status" value="1"/>
</dbReference>
<dbReference type="Proteomes" id="UP000002037">
    <property type="component" value="Unassembled WGS sequence"/>
</dbReference>
<dbReference type="InterPro" id="IPR052061">
    <property type="entry name" value="PTE-AB_protein"/>
</dbReference>
<dbReference type="EMBL" id="GG692396">
    <property type="protein sequence ID" value="EER34797.1"/>
    <property type="molecule type" value="Genomic_DNA"/>
</dbReference>
<evidence type="ECO:0000313" key="2">
    <source>
        <dbReference type="EMBL" id="EER34797.1"/>
    </source>
</evidence>
<dbReference type="InterPro" id="IPR006683">
    <property type="entry name" value="Thioestr_dom"/>
</dbReference>
<dbReference type="Gene3D" id="3.10.129.10">
    <property type="entry name" value="Hotdog Thioesterase"/>
    <property type="match status" value="1"/>
</dbReference>
<organism evidence="2 3">
    <name type="scientific">Candida tropicalis (strain ATCC MYA-3404 / T1)</name>
    <name type="common">Yeast</name>
    <dbReference type="NCBI Taxonomy" id="294747"/>
    <lineage>
        <taxon>Eukaryota</taxon>
        <taxon>Fungi</taxon>
        <taxon>Dikarya</taxon>
        <taxon>Ascomycota</taxon>
        <taxon>Saccharomycotina</taxon>
        <taxon>Pichiomycetes</taxon>
        <taxon>Debaryomycetaceae</taxon>
        <taxon>Candida/Lodderomyces clade</taxon>
        <taxon>Candida</taxon>
    </lineage>
</organism>
<gene>
    <name evidence="2" type="ORF">CTRG_01659</name>
</gene>
<evidence type="ECO:0000313" key="3">
    <source>
        <dbReference type="Proteomes" id="UP000002037"/>
    </source>
</evidence>
<dbReference type="GeneID" id="8301475"/>
<dbReference type="AlphaFoldDB" id="C5M727"/>
<dbReference type="VEuPathDB" id="FungiDB:CTRG_01659"/>
<reference evidence="2 3" key="1">
    <citation type="journal article" date="2009" name="Nature">
        <title>Evolution of pathogenicity and sexual reproduction in eight Candida genomes.</title>
        <authorList>
            <person name="Butler G."/>
            <person name="Rasmussen M.D."/>
            <person name="Lin M.F."/>
            <person name="Santos M.A."/>
            <person name="Sakthikumar S."/>
            <person name="Munro C.A."/>
            <person name="Rheinbay E."/>
            <person name="Grabherr M."/>
            <person name="Forche A."/>
            <person name="Reedy J.L."/>
            <person name="Agrafioti I."/>
            <person name="Arnaud M.B."/>
            <person name="Bates S."/>
            <person name="Brown A.J."/>
            <person name="Brunke S."/>
            <person name="Costanzo M.C."/>
            <person name="Fitzpatrick D.A."/>
            <person name="de Groot P.W."/>
            <person name="Harris D."/>
            <person name="Hoyer L.L."/>
            <person name="Hube B."/>
            <person name="Klis F.M."/>
            <person name="Kodira C."/>
            <person name="Lennard N."/>
            <person name="Logue M.E."/>
            <person name="Martin R."/>
            <person name="Neiman A.M."/>
            <person name="Nikolaou E."/>
            <person name="Quail M.A."/>
            <person name="Quinn J."/>
            <person name="Santos M.C."/>
            <person name="Schmitzberger F.F."/>
            <person name="Sherlock G."/>
            <person name="Shah P."/>
            <person name="Silverstein K.A."/>
            <person name="Skrzypek M.S."/>
            <person name="Soll D."/>
            <person name="Staggs R."/>
            <person name="Stansfield I."/>
            <person name="Stumpf M.P."/>
            <person name="Sudbery P.E."/>
            <person name="Srikantha T."/>
            <person name="Zeng Q."/>
            <person name="Berman J."/>
            <person name="Berriman M."/>
            <person name="Heitman J."/>
            <person name="Gow N.A."/>
            <person name="Lorenz M.C."/>
            <person name="Birren B.W."/>
            <person name="Kellis M."/>
            <person name="Cuomo C.A."/>
        </authorList>
    </citation>
    <scope>NUCLEOTIDE SEQUENCE [LARGE SCALE GENOMIC DNA]</scope>
    <source>
        <strain evidence="3">ATCC MYA-3404 / T1</strain>
    </source>
</reference>
<dbReference type="OrthoDB" id="506431at2759"/>
<name>C5M727_CANTT</name>
<dbReference type="CDD" id="cd03443">
    <property type="entry name" value="PaaI_thioesterase"/>
    <property type="match status" value="1"/>
</dbReference>
<dbReference type="PANTHER" id="PTHR47260">
    <property type="entry name" value="UPF0644 PROTEIN PB2B4.06"/>
    <property type="match status" value="1"/>
</dbReference>
<accession>C5M727</accession>
<dbReference type="PANTHER" id="PTHR47260:SF4">
    <property type="entry name" value="MIOREX COMPLEX COMPONENT 3"/>
    <property type="match status" value="1"/>
</dbReference>
<dbReference type="SUPFAM" id="SSF54637">
    <property type="entry name" value="Thioesterase/thiol ester dehydrase-isomerase"/>
    <property type="match status" value="1"/>
</dbReference>